<evidence type="ECO:0000256" key="4">
    <source>
        <dbReference type="PROSITE-ProRule" id="PRU00409"/>
    </source>
</evidence>
<dbReference type="PANTHER" id="PTHR43585">
    <property type="entry name" value="FUMIPYRROLE BIOSYNTHESIS PROTEIN C"/>
    <property type="match status" value="1"/>
</dbReference>
<comment type="caution">
    <text evidence="6">The sequence shown here is derived from an EMBL/GenBank/DDBJ whole genome shotgun (WGS) entry which is preliminary data.</text>
</comment>
<dbReference type="Proteomes" id="UP001183176">
    <property type="component" value="Unassembled WGS sequence"/>
</dbReference>
<dbReference type="EMBL" id="JAVREH010000059">
    <property type="protein sequence ID" value="MDT0263916.1"/>
    <property type="molecule type" value="Genomic_DNA"/>
</dbReference>
<reference evidence="7" key="1">
    <citation type="submission" date="2023-07" db="EMBL/GenBank/DDBJ databases">
        <title>30 novel species of actinomycetes from the DSMZ collection.</title>
        <authorList>
            <person name="Nouioui I."/>
        </authorList>
    </citation>
    <scope>NUCLEOTIDE SEQUENCE [LARGE SCALE GENOMIC DNA]</scope>
    <source>
        <strain evidence="7">DSM 44399</strain>
    </source>
</reference>
<keyword evidence="7" id="KW-1185">Reference proteome</keyword>
<evidence type="ECO:0000256" key="3">
    <source>
        <dbReference type="ARBA" id="ARBA00022840"/>
    </source>
</evidence>
<dbReference type="InterPro" id="IPR052032">
    <property type="entry name" value="ATP-dep_AA_Ligase"/>
</dbReference>
<dbReference type="SUPFAM" id="SSF56059">
    <property type="entry name" value="Glutathione synthetase ATP-binding domain-like"/>
    <property type="match status" value="1"/>
</dbReference>
<evidence type="ECO:0000256" key="1">
    <source>
        <dbReference type="ARBA" id="ARBA00022598"/>
    </source>
</evidence>
<feature type="domain" description="ATP-grasp" evidence="5">
    <location>
        <begin position="101"/>
        <end position="301"/>
    </location>
</feature>
<protein>
    <recommendedName>
        <fullName evidence="5">ATP-grasp domain-containing protein</fullName>
    </recommendedName>
</protein>
<dbReference type="Gene3D" id="3.30.470.20">
    <property type="entry name" value="ATP-grasp fold, B domain"/>
    <property type="match status" value="1"/>
</dbReference>
<name>A0ABU2JGN5_9ACTN</name>
<evidence type="ECO:0000256" key="2">
    <source>
        <dbReference type="ARBA" id="ARBA00022741"/>
    </source>
</evidence>
<evidence type="ECO:0000313" key="7">
    <source>
        <dbReference type="Proteomes" id="UP001183176"/>
    </source>
</evidence>
<accession>A0ABU2JGN5</accession>
<keyword evidence="3 4" id="KW-0067">ATP-binding</keyword>
<dbReference type="PROSITE" id="PS50975">
    <property type="entry name" value="ATP_GRASP"/>
    <property type="match status" value="1"/>
</dbReference>
<gene>
    <name evidence="6" type="ORF">RM423_21300</name>
</gene>
<evidence type="ECO:0000259" key="5">
    <source>
        <dbReference type="PROSITE" id="PS50975"/>
    </source>
</evidence>
<organism evidence="6 7">
    <name type="scientific">Jatrophihabitans lederbergiae</name>
    <dbReference type="NCBI Taxonomy" id="3075547"/>
    <lineage>
        <taxon>Bacteria</taxon>
        <taxon>Bacillati</taxon>
        <taxon>Actinomycetota</taxon>
        <taxon>Actinomycetes</taxon>
        <taxon>Jatrophihabitantales</taxon>
        <taxon>Jatrophihabitantaceae</taxon>
        <taxon>Jatrophihabitans</taxon>
    </lineage>
</organism>
<dbReference type="PANTHER" id="PTHR43585:SF2">
    <property type="entry name" value="ATP-GRASP ENZYME FSQD"/>
    <property type="match status" value="1"/>
</dbReference>
<sequence length="397" mass="42673">MQLEIVWGFSSASLSELAEAAADDISLTFVEPPDCPIDPRTRRAMERIGRVTDFRSPVDADGILTFCDAQLVPTAERAEHAGLRSHTRETAMLLTRKNRQRAALTAAGLPQPDVRTVGSVSELRRTLAATDPPVVVKPAHGTGSRHAYALRSRAEMDAFARNAELPDDVFPFLVESRINGAGHPRYSWLEDFVSVETVSFGGIHQHFGVTARLPLRAPLRETGSVFPAMLPSGIDRSVRAETTRALDALGVTDGVSHTELKLTTRRPVVIEVNGRLGGAIDELQTTTGAYQPVRAALRLAAGHPPPPTAPPHGYAAVMWHHMDGSRPGNEAFDTIRSLDEVVRLQVPRDETARVSEGRLAAPITVVLRAGTEHDLGAAVAHCREALGAGGSSGSGRF</sequence>
<dbReference type="InterPro" id="IPR011761">
    <property type="entry name" value="ATP-grasp"/>
</dbReference>
<dbReference type="RefSeq" id="WP_311425059.1">
    <property type="nucleotide sequence ID" value="NZ_JAVREH010000059.1"/>
</dbReference>
<keyword evidence="1" id="KW-0436">Ligase</keyword>
<proteinExistence type="predicted"/>
<keyword evidence="2 4" id="KW-0547">Nucleotide-binding</keyword>
<evidence type="ECO:0000313" key="6">
    <source>
        <dbReference type="EMBL" id="MDT0263916.1"/>
    </source>
</evidence>